<evidence type="ECO:0000256" key="2">
    <source>
        <dbReference type="ARBA" id="ARBA00022448"/>
    </source>
</evidence>
<dbReference type="GO" id="GO:0015344">
    <property type="term" value="F:siderophore uptake transmembrane transporter activity"/>
    <property type="evidence" value="ECO:0007669"/>
    <property type="project" value="TreeGrafter"/>
</dbReference>
<keyword evidence="6 10" id="KW-0798">TonB box</keyword>
<dbReference type="GO" id="GO:0044718">
    <property type="term" value="P:siderophore transmembrane transport"/>
    <property type="evidence" value="ECO:0007669"/>
    <property type="project" value="TreeGrafter"/>
</dbReference>
<keyword evidence="4" id="KW-0812">Transmembrane</keyword>
<dbReference type="Pfam" id="PF07715">
    <property type="entry name" value="Plug"/>
    <property type="match status" value="1"/>
</dbReference>
<name>A0A2U0SBQ3_9SPHN</name>
<dbReference type="InterPro" id="IPR037066">
    <property type="entry name" value="Plug_dom_sf"/>
</dbReference>
<evidence type="ECO:0000256" key="5">
    <source>
        <dbReference type="ARBA" id="ARBA00022729"/>
    </source>
</evidence>
<keyword evidence="2" id="KW-0813">Transport</keyword>
<comment type="similarity">
    <text evidence="10">Belongs to the TonB-dependent receptor family.</text>
</comment>
<gene>
    <name evidence="13" type="ORF">DD559_04660</name>
</gene>
<organism evidence="13 14">
    <name type="scientific">Sphingomonas pokkalii</name>
    <dbReference type="NCBI Taxonomy" id="2175090"/>
    <lineage>
        <taxon>Bacteria</taxon>
        <taxon>Pseudomonadati</taxon>
        <taxon>Pseudomonadota</taxon>
        <taxon>Alphaproteobacteria</taxon>
        <taxon>Sphingomonadales</taxon>
        <taxon>Sphingomonadaceae</taxon>
        <taxon>Sphingomonas</taxon>
    </lineage>
</organism>
<evidence type="ECO:0000313" key="14">
    <source>
        <dbReference type="Proteomes" id="UP000245890"/>
    </source>
</evidence>
<dbReference type="AlphaFoldDB" id="A0A2U0SBQ3"/>
<dbReference type="Gene3D" id="2.40.170.20">
    <property type="entry name" value="TonB-dependent receptor, beta-barrel domain"/>
    <property type="match status" value="1"/>
</dbReference>
<evidence type="ECO:0000256" key="7">
    <source>
        <dbReference type="ARBA" id="ARBA00023136"/>
    </source>
</evidence>
<feature type="domain" description="TonB-dependent receptor-like beta-barrel" evidence="11">
    <location>
        <begin position="236"/>
        <end position="538"/>
    </location>
</feature>
<evidence type="ECO:0000256" key="9">
    <source>
        <dbReference type="ARBA" id="ARBA00023237"/>
    </source>
</evidence>
<dbReference type="EMBL" id="QENQ01000001">
    <property type="protein sequence ID" value="PVX28705.1"/>
    <property type="molecule type" value="Genomic_DNA"/>
</dbReference>
<keyword evidence="7 10" id="KW-0472">Membrane</keyword>
<dbReference type="Gene3D" id="2.170.130.10">
    <property type="entry name" value="TonB-dependent receptor, plug domain"/>
    <property type="match status" value="1"/>
</dbReference>
<evidence type="ECO:0000256" key="6">
    <source>
        <dbReference type="ARBA" id="ARBA00023077"/>
    </source>
</evidence>
<keyword evidence="3" id="KW-1134">Transmembrane beta strand</keyword>
<keyword evidence="5" id="KW-0732">Signal</keyword>
<dbReference type="InterPro" id="IPR012910">
    <property type="entry name" value="Plug_dom"/>
</dbReference>
<dbReference type="SUPFAM" id="SSF56935">
    <property type="entry name" value="Porins"/>
    <property type="match status" value="1"/>
</dbReference>
<sequence>MSAVAAAICPGTVLAQPLPTTQPEATHATTTQQGVIVYGPEFFSATALATALEVVQRLPGFALDVGNGDARGLAGNTGNVLIDGKPPASKTDGLGEILRRITVASIARIELIRGGAPGIDMQGRAVIANIILKRTASTEKLIDLQGYAYRDGYIGPDLTMQYTHRNGDAREEISIEGVSDRTPGTAYGTRTRRDAAGSLLLRQKLDLWDHVRNLVARGLLQRRAGGGLLTVNGRIDYLDYPTSQATTLLAGQGNDGRNEDLTRQWKAELGANWTRTLGAKGEVELIALQRLGQLRYTSSAVSGDFFAGFGSRSKSGESIVRPILRYKLNPALSLEGGGEIAYNFLDNRTDYSEQGVPVALPDAKVFVNEVRGELFGLARWQPIRRLTIEAGMRAEVSRIAANGDTPRSRSFFYPKPRVQLTWRPGQRDQVRLRIERTVSQLDFNDFVAATENNLGTVRAGNGGLVPERALTLEAVYEHRFWGKGALELSAKHEATRDVIDYIPLPDGFDAAGNIGKGTRDTLSSNLTLPFDKIGIRNARLRANAAVVRSRVTDPLTRERRRYANEIPVTCSATFSHDIFGGHFTYGAHASCGSRPYHLYRIAEYRTTEIEPLFEIFGQWKPNKKLTLRLDLGNINNAARIYDRDIYAGPRNRTPLLYRERREQRRGQYLYFQIRRLF</sequence>
<keyword evidence="9" id="KW-0998">Cell outer membrane</keyword>
<dbReference type="Proteomes" id="UP000245890">
    <property type="component" value="Unassembled WGS sequence"/>
</dbReference>
<comment type="subcellular location">
    <subcellularLocation>
        <location evidence="1">Cell outer membrane</location>
        <topology evidence="1">Multi-pass membrane protein</topology>
    </subcellularLocation>
</comment>
<evidence type="ECO:0000313" key="13">
    <source>
        <dbReference type="EMBL" id="PVX28705.1"/>
    </source>
</evidence>
<dbReference type="InterPro" id="IPR000531">
    <property type="entry name" value="Beta-barrel_TonB"/>
</dbReference>
<feature type="domain" description="TonB-dependent receptor plug" evidence="12">
    <location>
        <begin position="30"/>
        <end position="117"/>
    </location>
</feature>
<dbReference type="PANTHER" id="PTHR30069">
    <property type="entry name" value="TONB-DEPENDENT OUTER MEMBRANE RECEPTOR"/>
    <property type="match status" value="1"/>
</dbReference>
<dbReference type="InterPro" id="IPR036942">
    <property type="entry name" value="Beta-barrel_TonB_sf"/>
</dbReference>
<dbReference type="PANTHER" id="PTHR30069:SF29">
    <property type="entry name" value="HEMOGLOBIN AND HEMOGLOBIN-HAPTOGLOBIN-BINDING PROTEIN 1-RELATED"/>
    <property type="match status" value="1"/>
</dbReference>
<evidence type="ECO:0000259" key="12">
    <source>
        <dbReference type="Pfam" id="PF07715"/>
    </source>
</evidence>
<reference evidence="13 14" key="1">
    <citation type="submission" date="2018-05" db="EMBL/GenBank/DDBJ databases">
        <title>Description of Sphingomonas pokkalii sp nov, isolated from the rhizosphere of saline tolerant pokkali rice and its draft genome analysis.</title>
        <authorList>
            <person name="Menon R."/>
            <person name="Kumari S."/>
            <person name="Rameshkumar N."/>
        </authorList>
    </citation>
    <scope>NUCLEOTIDE SEQUENCE [LARGE SCALE GENOMIC DNA]</scope>
    <source>
        <strain evidence="13 14">L3B27</strain>
    </source>
</reference>
<evidence type="ECO:0000256" key="3">
    <source>
        <dbReference type="ARBA" id="ARBA00022452"/>
    </source>
</evidence>
<dbReference type="OrthoDB" id="7622322at2"/>
<comment type="caution">
    <text evidence="13">The sequence shown here is derived from an EMBL/GenBank/DDBJ whole genome shotgun (WGS) entry which is preliminary data.</text>
</comment>
<protein>
    <submittedName>
        <fullName evidence="13">TonB-dependent receptor</fullName>
    </submittedName>
</protein>
<dbReference type="GO" id="GO:0009279">
    <property type="term" value="C:cell outer membrane"/>
    <property type="evidence" value="ECO:0007669"/>
    <property type="project" value="UniProtKB-SubCell"/>
</dbReference>
<keyword evidence="8 13" id="KW-0675">Receptor</keyword>
<evidence type="ECO:0000259" key="11">
    <source>
        <dbReference type="Pfam" id="PF00593"/>
    </source>
</evidence>
<evidence type="ECO:0000256" key="8">
    <source>
        <dbReference type="ARBA" id="ARBA00023170"/>
    </source>
</evidence>
<dbReference type="InterPro" id="IPR039426">
    <property type="entry name" value="TonB-dep_rcpt-like"/>
</dbReference>
<dbReference type="Pfam" id="PF00593">
    <property type="entry name" value="TonB_dep_Rec_b-barrel"/>
    <property type="match status" value="1"/>
</dbReference>
<dbReference type="RefSeq" id="WP_116468153.1">
    <property type="nucleotide sequence ID" value="NZ_QENQ01000001.1"/>
</dbReference>
<evidence type="ECO:0000256" key="1">
    <source>
        <dbReference type="ARBA" id="ARBA00004571"/>
    </source>
</evidence>
<evidence type="ECO:0000256" key="4">
    <source>
        <dbReference type="ARBA" id="ARBA00022692"/>
    </source>
</evidence>
<accession>A0A2U0SBQ3</accession>
<keyword evidence="14" id="KW-1185">Reference proteome</keyword>
<proteinExistence type="inferred from homology"/>
<evidence type="ECO:0000256" key="10">
    <source>
        <dbReference type="RuleBase" id="RU003357"/>
    </source>
</evidence>